<keyword evidence="2" id="KW-1185">Reference proteome</keyword>
<accession>A0ACB7YJR3</accession>
<evidence type="ECO:0000313" key="1">
    <source>
        <dbReference type="EMBL" id="KAH7853607.1"/>
    </source>
</evidence>
<gene>
    <name evidence="1" type="ORF">Vadar_004672</name>
</gene>
<name>A0ACB7YJR3_9ERIC</name>
<sequence>MENHNRLKLSISRLLRSSSCGSCKSRTTSDVIAQPETLPETRHHYQLIDLFSPTPHPLPSIFKPKTLKTETFTTPKVPHPSPLLIPQNNDGRRCPPASPISPLVTFPRRKKLKKKRSKTRTAQLLKRGNSDSEDYDDENTTLFSSVSLSSDSSDSFRRNRANQEVDMPIRRECEVGLVPLKGKVKDSFVVKKRSSDPYDDFRKSMVEMIVERQIFGARDLEDLLQTFLSLNSYHHHRPPPQPPPTTTTTSTSSHHAPPPPTTPPPHLATTHHHHPPSPPPTTPTTNHHHRHHLTTTSSHHAPPPPTITATTHHHLHPPPQPPTTITATTPPPPLATTHHQLPPPHHHL</sequence>
<reference evidence="1 2" key="1">
    <citation type="journal article" date="2021" name="Hortic Res">
        <title>High-quality reference genome and annotation aids understanding of berry development for evergreen blueberry (Vaccinium darrowii).</title>
        <authorList>
            <person name="Yu J."/>
            <person name="Hulse-Kemp A.M."/>
            <person name="Babiker E."/>
            <person name="Staton M."/>
        </authorList>
    </citation>
    <scope>NUCLEOTIDE SEQUENCE [LARGE SCALE GENOMIC DNA]</scope>
    <source>
        <strain evidence="2">cv. NJ 8807/NJ 8810</strain>
        <tissue evidence="1">Young leaf</tissue>
    </source>
</reference>
<proteinExistence type="predicted"/>
<dbReference type="Proteomes" id="UP000828048">
    <property type="component" value="Chromosome 11"/>
</dbReference>
<organism evidence="1 2">
    <name type="scientific">Vaccinium darrowii</name>
    <dbReference type="NCBI Taxonomy" id="229202"/>
    <lineage>
        <taxon>Eukaryota</taxon>
        <taxon>Viridiplantae</taxon>
        <taxon>Streptophyta</taxon>
        <taxon>Embryophyta</taxon>
        <taxon>Tracheophyta</taxon>
        <taxon>Spermatophyta</taxon>
        <taxon>Magnoliopsida</taxon>
        <taxon>eudicotyledons</taxon>
        <taxon>Gunneridae</taxon>
        <taxon>Pentapetalae</taxon>
        <taxon>asterids</taxon>
        <taxon>Ericales</taxon>
        <taxon>Ericaceae</taxon>
        <taxon>Vaccinioideae</taxon>
        <taxon>Vaccinieae</taxon>
        <taxon>Vaccinium</taxon>
    </lineage>
</organism>
<protein>
    <submittedName>
        <fullName evidence="1">Uncharacterized protein</fullName>
    </submittedName>
</protein>
<dbReference type="EMBL" id="CM037161">
    <property type="protein sequence ID" value="KAH7853607.1"/>
    <property type="molecule type" value="Genomic_DNA"/>
</dbReference>
<comment type="caution">
    <text evidence="1">The sequence shown here is derived from an EMBL/GenBank/DDBJ whole genome shotgun (WGS) entry which is preliminary data.</text>
</comment>
<evidence type="ECO:0000313" key="2">
    <source>
        <dbReference type="Proteomes" id="UP000828048"/>
    </source>
</evidence>